<dbReference type="Pfam" id="PF16403">
    <property type="entry name" value="Bact_surface_Ig-like"/>
    <property type="match status" value="1"/>
</dbReference>
<sequence length="1466" mass="153805">MFLIDKAFAAPLTANITVINNDLGIGDTSPVTITFSEAVTGFTLSDMIVENGTLTSLATANNIAYTATLIPFVDVEDDSNIITLNNALVTDSSGNAGTGYTQSNIYSVDTVRPTVTSVSVPSNGTYKTGDNLDFTVNFGENVTVDTAGGTPQLPLRIGSTDVNAHYVSGSGTSALLFRYTVQSGDQDFNGIAVGTSMNANGGTLQDSTGNDADLALSNIGITTAVLVEAIPPVVTNVGVPAGGTYKAGETLGFIVNFSENVIVNTTGGTPYLPLTIGSTAVKALYVSGSGTNALAFHYTVQSGDNDANGIAVGTDLNANGGMLRDGVGNDAILTLNGIDSTAAVLVDAAAPTIGSVNVPANGTYKAGDNLDFTVNFDDNVTVDTAGGTPQLPLTIGSTGGNAPYVSGSGTSALVFRYTVQNGDNDADGISVGAALNANGSTLRDGVGNNASLTLNGVGSTAAVLVDTAAPAVTSVSVPANGAYKAGDNLEFTVNFGENVTVDTTGGTPQLPLTVGSTGVNASYVSGSGTSALVFRYTVQNGDNDADGISVGAALSVNGGTLRDSAGNNASLTLNSVGSTAAVLVDTATPVVTSVSVPANGTYKAGMYLTFIVKMSEPVVVNMTSGTAPTIGLKVGDTNVKAVYESSLDSNELVFRYQVRVQDQDTDGIQLVSTAIDAAGATINDTAGNPADLTLNHIGATQGILISNHLTVTVSHTGWTNQSVTATVYSDSGSRVQYKIGESGEWTDYTAPVVVEQEGITAVYARAAGSDSVSEPISAEIKIDKTAPVLTLVGDETITLYLGDDYVEKGALASDSLSGISPLTVTGLVDTGKAGTYPIHYSVTDLAGNRAQEKVRTVTVIPKPTGLRFNSVTYSLVEGNEAAFQLIIGYSDHQEIDVTKQGTIQIADPEIVGLSSTGKWKALKYGQTVVTAVYDNNKANATVTVDPALKGISFAEPAYWVEINMDQQTAVNAAFSDGSTTEITLLSEFSLSNEITTISETGKMTGRAVGTGVLEATYGGLKAQTQVTVYSKSNRSTGTRTKTDTRHAKVEVGTSPIIERFEITRIWVGQQKADQVIMNDKEMEEVVASMQSGQNTMRVVIDGLPEDPADTVNIVLPARSISILAERSLTLEMKTEDATVIIPNDAIKGLPGNQDYYLRVAPIKKDDERQAVRERIANADEIRNVAKAGDVEVLGTPVTIETNLPKAPVKVAFPIDRAAIPADSVQRKPFLQTLSVYVEHSNGEKELQRGEIVFDMNGDPSGIQIQINQFSTFTIVSIKKESLQHDPYILGYPDGTFRPNEPVTRAEMSVMLTRLLQKSVEKKQAASDFTDVDPNYWAADSIRWGQAAGLLSGYPDQTFRPNAPITRAEMTSIIGKWLKLDNNPSKPSFKDTAGHWASGQIEAVYKKGIMTGYEDGSFAPDRSLSRAEAVVIINRILHRIPQSNVSVPTWSDVLPDFWAFPDIEEAS</sequence>
<evidence type="ECO:0000259" key="1">
    <source>
        <dbReference type="PROSITE" id="PS51272"/>
    </source>
</evidence>
<dbReference type="InterPro" id="IPR051465">
    <property type="entry name" value="Cell_Envelope_Struct_Comp"/>
</dbReference>
<keyword evidence="3" id="KW-1185">Reference proteome</keyword>
<dbReference type="InterPro" id="IPR044048">
    <property type="entry name" value="Big_12"/>
</dbReference>
<dbReference type="Gene3D" id="2.60.40.1080">
    <property type="match status" value="2"/>
</dbReference>
<dbReference type="RefSeq" id="WP_345587952.1">
    <property type="nucleotide sequence ID" value="NZ_BAABJG010000014.1"/>
</dbReference>
<evidence type="ECO:0000313" key="2">
    <source>
        <dbReference type="EMBL" id="MFD1223604.1"/>
    </source>
</evidence>
<protein>
    <submittedName>
        <fullName evidence="2">S-layer homology domain-containing protein</fullName>
    </submittedName>
</protein>
<dbReference type="EMBL" id="JBHTLU010000036">
    <property type="protein sequence ID" value="MFD1223604.1"/>
    <property type="molecule type" value="Genomic_DNA"/>
</dbReference>
<reference evidence="3" key="1">
    <citation type="journal article" date="2019" name="Int. J. Syst. Evol. Microbiol.">
        <title>The Global Catalogue of Microorganisms (GCM) 10K type strain sequencing project: providing services to taxonomists for standard genome sequencing and annotation.</title>
        <authorList>
            <consortium name="The Broad Institute Genomics Platform"/>
            <consortium name="The Broad Institute Genome Sequencing Center for Infectious Disease"/>
            <person name="Wu L."/>
            <person name="Ma J."/>
        </authorList>
    </citation>
    <scope>NUCLEOTIDE SEQUENCE [LARGE SCALE GENOMIC DNA]</scope>
    <source>
        <strain evidence="3">CCUG 53270</strain>
    </source>
</reference>
<dbReference type="PANTHER" id="PTHR43308">
    <property type="entry name" value="OUTER MEMBRANE PROTEIN ALPHA-RELATED"/>
    <property type="match status" value="1"/>
</dbReference>
<dbReference type="Gene3D" id="2.60.40.10">
    <property type="entry name" value="Immunoglobulins"/>
    <property type="match status" value="1"/>
</dbReference>
<dbReference type="InterPro" id="IPR003343">
    <property type="entry name" value="Big_2"/>
</dbReference>
<feature type="domain" description="SLH" evidence="1">
    <location>
        <begin position="1383"/>
        <end position="1446"/>
    </location>
</feature>
<organism evidence="2 3">
    <name type="scientific">Paenibacillus vulneris</name>
    <dbReference type="NCBI Taxonomy" id="1133364"/>
    <lineage>
        <taxon>Bacteria</taxon>
        <taxon>Bacillati</taxon>
        <taxon>Bacillota</taxon>
        <taxon>Bacilli</taxon>
        <taxon>Bacillales</taxon>
        <taxon>Paenibacillaceae</taxon>
        <taxon>Paenibacillus</taxon>
    </lineage>
</organism>
<gene>
    <name evidence="2" type="ORF">ACFQ4B_26130</name>
</gene>
<dbReference type="SMART" id="SM00635">
    <property type="entry name" value="BID_2"/>
    <property type="match status" value="2"/>
</dbReference>
<comment type="caution">
    <text evidence="2">The sequence shown here is derived from an EMBL/GenBank/DDBJ whole genome shotgun (WGS) entry which is preliminary data.</text>
</comment>
<feature type="domain" description="SLH" evidence="1">
    <location>
        <begin position="1257"/>
        <end position="1323"/>
    </location>
</feature>
<dbReference type="InterPro" id="IPR032179">
    <property type="entry name" value="Cry22Aa_Ig-like"/>
</dbReference>
<proteinExistence type="predicted"/>
<dbReference type="Pfam" id="PF19078">
    <property type="entry name" value="Big_12"/>
    <property type="match status" value="1"/>
</dbReference>
<dbReference type="PANTHER" id="PTHR43308:SF5">
    <property type="entry name" value="S-LAYER PROTEIN _ PEPTIDOGLYCAN ENDO-BETA-N-ACETYLGLUCOSAMINIDASE"/>
    <property type="match status" value="1"/>
</dbReference>
<dbReference type="InterPro" id="IPR013783">
    <property type="entry name" value="Ig-like_fold"/>
</dbReference>
<name>A0ABW3UTE5_9BACL</name>
<dbReference type="Proteomes" id="UP001597180">
    <property type="component" value="Unassembled WGS sequence"/>
</dbReference>
<feature type="domain" description="SLH" evidence="1">
    <location>
        <begin position="1324"/>
        <end position="1382"/>
    </location>
</feature>
<dbReference type="InterPro" id="IPR001119">
    <property type="entry name" value="SLH_dom"/>
</dbReference>
<evidence type="ECO:0000313" key="3">
    <source>
        <dbReference type="Proteomes" id="UP001597180"/>
    </source>
</evidence>
<dbReference type="PROSITE" id="PS51272">
    <property type="entry name" value="SLH"/>
    <property type="match status" value="3"/>
</dbReference>
<dbReference type="Pfam" id="PF00395">
    <property type="entry name" value="SLH"/>
    <property type="match status" value="3"/>
</dbReference>
<accession>A0ABW3UTE5</accession>